<keyword evidence="2" id="KW-0175">Coiled coil</keyword>
<dbReference type="CDD" id="cd21037">
    <property type="entry name" value="MLKL_NTD"/>
    <property type="match status" value="1"/>
</dbReference>
<dbReference type="InterPro" id="IPR027417">
    <property type="entry name" value="P-loop_NTPase"/>
</dbReference>
<keyword evidence="5" id="KW-1185">Reference proteome</keyword>
<organism evidence="4 5">
    <name type="scientific">Exidia glandulosa HHB12029</name>
    <dbReference type="NCBI Taxonomy" id="1314781"/>
    <lineage>
        <taxon>Eukaryota</taxon>
        <taxon>Fungi</taxon>
        <taxon>Dikarya</taxon>
        <taxon>Basidiomycota</taxon>
        <taxon>Agaricomycotina</taxon>
        <taxon>Agaricomycetes</taxon>
        <taxon>Auriculariales</taxon>
        <taxon>Exidiaceae</taxon>
        <taxon>Exidia</taxon>
    </lineage>
</organism>
<proteinExistence type="predicted"/>
<dbReference type="EMBL" id="KV426195">
    <property type="protein sequence ID" value="KZV85220.1"/>
    <property type="molecule type" value="Genomic_DNA"/>
</dbReference>
<dbReference type="STRING" id="1314781.A0A165DRY2"/>
<dbReference type="InParanoid" id="A0A165DRY2"/>
<feature type="coiled-coil region" evidence="2">
    <location>
        <begin position="168"/>
        <end position="206"/>
    </location>
</feature>
<feature type="non-terminal residue" evidence="4">
    <location>
        <position position="477"/>
    </location>
</feature>
<dbReference type="SUPFAM" id="SSF52540">
    <property type="entry name" value="P-loop containing nucleoside triphosphate hydrolases"/>
    <property type="match status" value="1"/>
</dbReference>
<dbReference type="Gene3D" id="3.40.50.300">
    <property type="entry name" value="P-loop containing nucleotide triphosphate hydrolases"/>
    <property type="match status" value="1"/>
</dbReference>
<gene>
    <name evidence="4" type="ORF">EXIGLDRAFT_682018</name>
</gene>
<protein>
    <recommendedName>
        <fullName evidence="3">Nephrocystin 3-like N-terminal domain-containing protein</fullName>
    </recommendedName>
</protein>
<evidence type="ECO:0000313" key="5">
    <source>
        <dbReference type="Proteomes" id="UP000077266"/>
    </source>
</evidence>
<dbReference type="InterPro" id="IPR056884">
    <property type="entry name" value="NPHP3-like_N"/>
</dbReference>
<dbReference type="InterPro" id="IPR059179">
    <property type="entry name" value="MLKL-like_MCAfunc"/>
</dbReference>
<feature type="domain" description="Nephrocystin 3-like N-terminal" evidence="3">
    <location>
        <begin position="258"/>
        <end position="409"/>
    </location>
</feature>
<sequence length="477" mass="52516">MSSDFKFDSATSAARIVLEFVCKGASGCGVPGVESAANLLLGVVQQVKKVKENDSACKGLIDEISALSSTLKSTLEVIAPHSTSESASSARLGSSEELSVRINDLLVDLERVAKRAGGLKKSGRMRKWLLSSPNAELLGELALNVSKARERFAFRGQISIEMLILDVRAKLEREAEEARLARVREAEEARLARENEARERERVRQDQEWSDLLARLPHADASYSSNAQSRHHRPLEGTRVDLLNDLDKWATRDAAAEDHFPFYVLTGGAGTGKSTIAFEVAHRARERGHLGASFFFTRGAGDLSTTELIFPTLAWQLLSTVPALRTAATPILTSHLQRDRLQNLDIQAEDLYVGLLSLLAHDFPPLIIVIDAVDECTSSAQDLVRRVLFLMMDGLPRISCSVRVFITSRPEVHIEDALTSLTFQSMMQRFRLHEIPEAIVDADIEAYLSAALARFPPPAQSALFKAHSDIVIKLTAL</sequence>
<dbReference type="Pfam" id="PF24883">
    <property type="entry name" value="NPHP3_N"/>
    <property type="match status" value="1"/>
</dbReference>
<evidence type="ECO:0000259" key="3">
    <source>
        <dbReference type="Pfam" id="PF24883"/>
    </source>
</evidence>
<dbReference type="OrthoDB" id="3027122at2759"/>
<accession>A0A165DRY2</accession>
<keyword evidence="1" id="KW-0677">Repeat</keyword>
<dbReference type="PANTHER" id="PTHR10039">
    <property type="entry name" value="AMELOGENIN"/>
    <property type="match status" value="1"/>
</dbReference>
<evidence type="ECO:0000256" key="1">
    <source>
        <dbReference type="ARBA" id="ARBA00022737"/>
    </source>
</evidence>
<evidence type="ECO:0000313" key="4">
    <source>
        <dbReference type="EMBL" id="KZV85220.1"/>
    </source>
</evidence>
<dbReference type="Proteomes" id="UP000077266">
    <property type="component" value="Unassembled WGS sequence"/>
</dbReference>
<dbReference type="AlphaFoldDB" id="A0A165DRY2"/>
<name>A0A165DRY2_EXIGL</name>
<reference evidence="4 5" key="1">
    <citation type="journal article" date="2016" name="Mol. Biol. Evol.">
        <title>Comparative Genomics of Early-Diverging Mushroom-Forming Fungi Provides Insights into the Origins of Lignocellulose Decay Capabilities.</title>
        <authorList>
            <person name="Nagy L.G."/>
            <person name="Riley R."/>
            <person name="Tritt A."/>
            <person name="Adam C."/>
            <person name="Daum C."/>
            <person name="Floudas D."/>
            <person name="Sun H."/>
            <person name="Yadav J.S."/>
            <person name="Pangilinan J."/>
            <person name="Larsson K.H."/>
            <person name="Matsuura K."/>
            <person name="Barry K."/>
            <person name="Labutti K."/>
            <person name="Kuo R."/>
            <person name="Ohm R.A."/>
            <person name="Bhattacharya S.S."/>
            <person name="Shirouzu T."/>
            <person name="Yoshinaga Y."/>
            <person name="Martin F.M."/>
            <person name="Grigoriev I.V."/>
            <person name="Hibbett D.S."/>
        </authorList>
    </citation>
    <scope>NUCLEOTIDE SEQUENCE [LARGE SCALE GENOMIC DNA]</scope>
    <source>
        <strain evidence="4 5">HHB12029</strain>
    </source>
</reference>
<evidence type="ECO:0000256" key="2">
    <source>
        <dbReference type="SAM" id="Coils"/>
    </source>
</evidence>
<feature type="non-terminal residue" evidence="4">
    <location>
        <position position="1"/>
    </location>
</feature>